<reference evidence="2" key="1">
    <citation type="journal article" date="2019" name="Int. J. Syst. Evol. Microbiol.">
        <title>The Global Catalogue of Microorganisms (GCM) 10K type strain sequencing project: providing services to taxonomists for standard genome sequencing and annotation.</title>
        <authorList>
            <consortium name="The Broad Institute Genomics Platform"/>
            <consortium name="The Broad Institute Genome Sequencing Center for Infectious Disease"/>
            <person name="Wu L."/>
            <person name="Ma J."/>
        </authorList>
    </citation>
    <scope>NUCLEOTIDE SEQUENCE [LARGE SCALE GENOMIC DNA]</scope>
    <source>
        <strain evidence="2">JCM 13004</strain>
    </source>
</reference>
<gene>
    <name evidence="1" type="ORF">GCM10009665_33720</name>
</gene>
<organism evidence="1 2">
    <name type="scientific">Kitasatospora nipponensis</name>
    <dbReference type="NCBI Taxonomy" id="258049"/>
    <lineage>
        <taxon>Bacteria</taxon>
        <taxon>Bacillati</taxon>
        <taxon>Actinomycetota</taxon>
        <taxon>Actinomycetes</taxon>
        <taxon>Kitasatosporales</taxon>
        <taxon>Streptomycetaceae</taxon>
        <taxon>Kitasatospora</taxon>
    </lineage>
</organism>
<accession>A0ABP4GWC9</accession>
<sequence length="206" mass="22462">MTGDQRTGEGGGADCAPRAGKYARVERERRFLLAAPPPAALVVATRRITDRYLTGTRLRLRRVEHLESGERQEKLTQKIPADRSGPVQGLITNTYLSRAEYDLLATLPAAVLRKTRLSIPPLGVDVFDPPLHGLVLAEAEFDTDEAARSFRPPPQSIAEVTDDPRFTGGGLVRADRDQLRGWLAEYGIDADADAYPDADSTLRAGG</sequence>
<name>A0ABP4GWC9_9ACTN</name>
<proteinExistence type="predicted"/>
<keyword evidence="2" id="KW-1185">Reference proteome</keyword>
<evidence type="ECO:0000313" key="2">
    <source>
        <dbReference type="Proteomes" id="UP001500037"/>
    </source>
</evidence>
<dbReference type="Proteomes" id="UP001500037">
    <property type="component" value="Unassembled WGS sequence"/>
</dbReference>
<dbReference type="RefSeq" id="WP_344442444.1">
    <property type="nucleotide sequence ID" value="NZ_BAAALF010000052.1"/>
</dbReference>
<dbReference type="Gene3D" id="2.40.320.10">
    <property type="entry name" value="Hypothetical Protein Pfu-838710-001"/>
    <property type="match status" value="1"/>
</dbReference>
<evidence type="ECO:0000313" key="1">
    <source>
        <dbReference type="EMBL" id="GAA1240124.1"/>
    </source>
</evidence>
<dbReference type="EMBL" id="BAAALF010000052">
    <property type="protein sequence ID" value="GAA1240124.1"/>
    <property type="molecule type" value="Genomic_DNA"/>
</dbReference>
<dbReference type="SUPFAM" id="SSF55154">
    <property type="entry name" value="CYTH-like phosphatases"/>
    <property type="match status" value="1"/>
</dbReference>
<comment type="caution">
    <text evidence="1">The sequence shown here is derived from an EMBL/GenBank/DDBJ whole genome shotgun (WGS) entry which is preliminary data.</text>
</comment>
<dbReference type="InterPro" id="IPR033469">
    <property type="entry name" value="CYTH-like_dom_sf"/>
</dbReference>
<evidence type="ECO:0008006" key="3">
    <source>
        <dbReference type="Google" id="ProtNLM"/>
    </source>
</evidence>
<protein>
    <recommendedName>
        <fullName evidence="3">CYTH domain-containing protein</fullName>
    </recommendedName>
</protein>